<keyword evidence="2" id="KW-1133">Transmembrane helix</keyword>
<gene>
    <name evidence="3" type="ORF">H9L15_12990</name>
</gene>
<proteinExistence type="predicted"/>
<dbReference type="RefSeq" id="WP_187714358.1">
    <property type="nucleotide sequence ID" value="NZ_CP060780.1"/>
</dbReference>
<keyword evidence="2" id="KW-0472">Membrane</keyword>
<dbReference type="Pfam" id="PF11739">
    <property type="entry name" value="YdbH-like"/>
    <property type="match status" value="1"/>
</dbReference>
<reference evidence="3 4" key="1">
    <citation type="submission" date="2020-08" db="EMBL/GenBank/DDBJ databases">
        <title>Genome sequence of Sphingomonas daechungensis KACC 18115T.</title>
        <authorList>
            <person name="Hyun D.-W."/>
            <person name="Bae J.-W."/>
        </authorList>
    </citation>
    <scope>NUCLEOTIDE SEQUENCE [LARGE SCALE GENOMIC DNA]</scope>
    <source>
        <strain evidence="3 4">KACC 18115</strain>
    </source>
</reference>
<feature type="region of interest" description="Disordered" evidence="1">
    <location>
        <begin position="186"/>
        <end position="236"/>
    </location>
</feature>
<protein>
    <submittedName>
        <fullName evidence="3">Uncharacterized protein</fullName>
    </submittedName>
</protein>
<dbReference type="EMBL" id="CP060780">
    <property type="protein sequence ID" value="QNP42926.1"/>
    <property type="molecule type" value="Genomic_DNA"/>
</dbReference>
<evidence type="ECO:0000256" key="1">
    <source>
        <dbReference type="SAM" id="MobiDB-lite"/>
    </source>
</evidence>
<dbReference type="Proteomes" id="UP000516134">
    <property type="component" value="Chromosome"/>
</dbReference>
<evidence type="ECO:0000256" key="2">
    <source>
        <dbReference type="SAM" id="Phobius"/>
    </source>
</evidence>
<organism evidence="3 4">
    <name type="scientific">Sphingomonas daechungensis</name>
    <dbReference type="NCBI Taxonomy" id="1176646"/>
    <lineage>
        <taxon>Bacteria</taxon>
        <taxon>Pseudomonadati</taxon>
        <taxon>Pseudomonadota</taxon>
        <taxon>Alphaproteobacteria</taxon>
        <taxon>Sphingomonadales</taxon>
        <taxon>Sphingomonadaceae</taxon>
        <taxon>Sphingomonas</taxon>
    </lineage>
</organism>
<sequence length="236" mass="26448">MAAMRSDDGDSPGGTRVERRRGWRRVAAIALAAFLVLLTIAVAGVWIARKPIATEVLEDQFEKRGVKATYHLDRVGLRTEQVSNLVIGDPKNPDLTARFAQIQVRWTLTGSVSVYRIVARGVRLRARSSTARSIGAMSARCCRRRAESRSHFPTSCSISRTAASLSKLRWARWGSRWRNRQLDGRLQGQCRGDQSTDRHGQVQPRRHARLHRGSGGRPPASCRRALRGRTVHLPQQ</sequence>
<keyword evidence="2" id="KW-0812">Transmembrane</keyword>
<feature type="compositionally biased region" description="Basic residues" evidence="1">
    <location>
        <begin position="204"/>
        <end position="214"/>
    </location>
</feature>
<keyword evidence="4" id="KW-1185">Reference proteome</keyword>
<evidence type="ECO:0000313" key="4">
    <source>
        <dbReference type="Proteomes" id="UP000516134"/>
    </source>
</evidence>
<evidence type="ECO:0000313" key="3">
    <source>
        <dbReference type="EMBL" id="QNP42926.1"/>
    </source>
</evidence>
<feature type="transmembrane region" description="Helical" evidence="2">
    <location>
        <begin position="26"/>
        <end position="48"/>
    </location>
</feature>
<name>A0ABX6SZF1_9SPHN</name>
<dbReference type="InterPro" id="IPR021730">
    <property type="entry name" value="YdbH"/>
</dbReference>
<accession>A0ABX6SZF1</accession>